<sequence length="117" mass="13714">MWEGMLQCLKWWNFDNLQIYMSFIPIQRFTIRNVSVLKKNNCFGVSSKNLSKAYFFSEKAFTPFYFTRGFYNENGKISSFKRIGPHNIEIISIIVGSTLGDNHLERRKNGVGTRILF</sequence>
<keyword evidence="1" id="KW-0496">Mitochondrion</keyword>
<evidence type="ECO:0000313" key="1">
    <source>
        <dbReference type="EMBL" id="UEK25957.1"/>
    </source>
</evidence>
<dbReference type="SUPFAM" id="SSF55608">
    <property type="entry name" value="Homing endonucleases"/>
    <property type="match status" value="1"/>
</dbReference>
<dbReference type="EMBL" id="OK338766">
    <property type="protein sequence ID" value="UEK25957.1"/>
    <property type="molecule type" value="Genomic_DNA"/>
</dbReference>
<proteinExistence type="predicted"/>
<dbReference type="Gene3D" id="3.10.28.10">
    <property type="entry name" value="Homing endonucleases"/>
    <property type="match status" value="1"/>
</dbReference>
<gene>
    <name evidence="1" type="primary">orf117</name>
</gene>
<dbReference type="InterPro" id="IPR027434">
    <property type="entry name" value="Homing_endonucl"/>
</dbReference>
<accession>A0A8K1VE62</accession>
<protein>
    <submittedName>
        <fullName evidence="1">Uncharacterized protein</fullName>
    </submittedName>
</protein>
<dbReference type="AlphaFoldDB" id="A0A8K1VE62"/>
<geneLocation type="mitochondrion" evidence="1"/>
<organism evidence="1">
    <name type="scientific">Mutinus fleischeri</name>
    <dbReference type="NCBI Taxonomy" id="2218478"/>
    <lineage>
        <taxon>Eukaryota</taxon>
        <taxon>Fungi</taxon>
        <taxon>Dikarya</taxon>
        <taxon>Basidiomycota</taxon>
        <taxon>Agaricomycotina</taxon>
        <taxon>Agaricomycetes</taxon>
        <taxon>Phallomycetidae</taxon>
        <taxon>Phallales</taxon>
        <taxon>Phallaceae</taxon>
        <taxon>Mutinus</taxon>
    </lineage>
</organism>
<name>A0A8K1VE62_9AGAM</name>
<reference evidence="1" key="1">
    <citation type="submission" date="2021-09" db="EMBL/GenBank/DDBJ databases">
        <authorList>
            <person name="Yan R."/>
        </authorList>
    </citation>
    <scope>NUCLEOTIDE SEQUENCE</scope>
</reference>